<organism evidence="1">
    <name type="scientific">marine sediment metagenome</name>
    <dbReference type="NCBI Taxonomy" id="412755"/>
    <lineage>
        <taxon>unclassified sequences</taxon>
        <taxon>metagenomes</taxon>
        <taxon>ecological metagenomes</taxon>
    </lineage>
</organism>
<comment type="caution">
    <text evidence="1">The sequence shown here is derived from an EMBL/GenBank/DDBJ whole genome shotgun (WGS) entry which is preliminary data.</text>
</comment>
<protein>
    <submittedName>
        <fullName evidence="1">Uncharacterized protein</fullName>
    </submittedName>
</protein>
<proteinExistence type="predicted"/>
<accession>X1HGP4</accession>
<dbReference type="EMBL" id="BARU01018141">
    <property type="protein sequence ID" value="GAH52974.1"/>
    <property type="molecule type" value="Genomic_DNA"/>
</dbReference>
<evidence type="ECO:0000313" key="1">
    <source>
        <dbReference type="EMBL" id="GAH52974.1"/>
    </source>
</evidence>
<reference evidence="1" key="1">
    <citation type="journal article" date="2014" name="Front. Microbiol.">
        <title>High frequency of phylogenetically diverse reductive dehalogenase-homologous genes in deep subseafloor sedimentary metagenomes.</title>
        <authorList>
            <person name="Kawai M."/>
            <person name="Futagami T."/>
            <person name="Toyoda A."/>
            <person name="Takaki Y."/>
            <person name="Nishi S."/>
            <person name="Hori S."/>
            <person name="Arai W."/>
            <person name="Tsubouchi T."/>
            <person name="Morono Y."/>
            <person name="Uchiyama I."/>
            <person name="Ito T."/>
            <person name="Fujiyama A."/>
            <person name="Inagaki F."/>
            <person name="Takami H."/>
        </authorList>
    </citation>
    <scope>NUCLEOTIDE SEQUENCE</scope>
    <source>
        <strain evidence="1">Expedition CK06-06</strain>
    </source>
</reference>
<name>X1HGP4_9ZZZZ</name>
<dbReference type="AlphaFoldDB" id="X1HGP4"/>
<gene>
    <name evidence="1" type="ORF">S03H2_30013</name>
</gene>
<sequence>MATPGNIRQWKERGRIIQQKKEKVKFKAQKIADKLKE</sequence>
<feature type="non-terminal residue" evidence="1">
    <location>
        <position position="37"/>
    </location>
</feature>